<sequence length="68" mass="7397">MIVVGYHLRHTITALIAFLLFWIISFAIGIGGAETLNKFTAILNPMICIVFGSLPIWGIHAGDDSVIL</sequence>
<feature type="transmembrane region" description="Helical" evidence="6">
    <location>
        <begin position="39"/>
        <end position="59"/>
    </location>
</feature>
<dbReference type="InterPro" id="IPR001248">
    <property type="entry name" value="Pur-cyt_permease"/>
</dbReference>
<dbReference type="EMBL" id="JALAXI010000003">
    <property type="protein sequence ID" value="MCY9279045.1"/>
    <property type="molecule type" value="Genomic_DNA"/>
</dbReference>
<keyword evidence="4 6" id="KW-1133">Transmembrane helix</keyword>
<organism evidence="7 8">
    <name type="scientific">Bacillus haynesii</name>
    <dbReference type="NCBI Taxonomy" id="1925021"/>
    <lineage>
        <taxon>Bacteria</taxon>
        <taxon>Bacillati</taxon>
        <taxon>Bacillota</taxon>
        <taxon>Bacilli</taxon>
        <taxon>Bacillales</taxon>
        <taxon>Bacillaceae</taxon>
        <taxon>Bacillus</taxon>
    </lineage>
</organism>
<proteinExistence type="inferred from homology"/>
<protein>
    <submittedName>
        <fullName evidence="7">Cytosine permease</fullName>
    </submittedName>
</protein>
<dbReference type="RefSeq" id="WP_268304820.1">
    <property type="nucleotide sequence ID" value="NZ_JALAJD010000006.1"/>
</dbReference>
<evidence type="ECO:0000256" key="1">
    <source>
        <dbReference type="ARBA" id="ARBA00004141"/>
    </source>
</evidence>
<dbReference type="Proteomes" id="UP001066455">
    <property type="component" value="Unassembled WGS sequence"/>
</dbReference>
<evidence type="ECO:0000256" key="4">
    <source>
        <dbReference type="ARBA" id="ARBA00022989"/>
    </source>
</evidence>
<dbReference type="GO" id="GO:0022857">
    <property type="term" value="F:transmembrane transporter activity"/>
    <property type="evidence" value="ECO:0007669"/>
    <property type="project" value="InterPro"/>
</dbReference>
<comment type="subcellular location">
    <subcellularLocation>
        <location evidence="1">Membrane</location>
        <topology evidence="1">Multi-pass membrane protein</topology>
    </subcellularLocation>
</comment>
<dbReference type="GO" id="GO:0016020">
    <property type="term" value="C:membrane"/>
    <property type="evidence" value="ECO:0007669"/>
    <property type="project" value="UniProtKB-SubCell"/>
</dbReference>
<evidence type="ECO:0000313" key="7">
    <source>
        <dbReference type="EMBL" id="MCY9279045.1"/>
    </source>
</evidence>
<name>A0AA90F452_9BACI</name>
<evidence type="ECO:0000256" key="2">
    <source>
        <dbReference type="ARBA" id="ARBA00008974"/>
    </source>
</evidence>
<feature type="transmembrane region" description="Helical" evidence="6">
    <location>
        <begin position="12"/>
        <end position="33"/>
    </location>
</feature>
<keyword evidence="3 6" id="KW-0812">Transmembrane</keyword>
<accession>A0AA90F452</accession>
<evidence type="ECO:0000256" key="5">
    <source>
        <dbReference type="ARBA" id="ARBA00023136"/>
    </source>
</evidence>
<dbReference type="AlphaFoldDB" id="A0AA90F452"/>
<dbReference type="Pfam" id="PF02133">
    <property type="entry name" value="Transp_cyt_pur"/>
    <property type="match status" value="1"/>
</dbReference>
<reference evidence="7" key="1">
    <citation type="submission" date="2022-02" db="EMBL/GenBank/DDBJ databases">
        <title>Crop Bioprotection Bacillus Genome Sequencing.</title>
        <authorList>
            <person name="Dunlap C."/>
        </authorList>
    </citation>
    <scope>NUCLEOTIDE SEQUENCE</scope>
    <source>
        <strain evidence="7">T20C14</strain>
    </source>
</reference>
<evidence type="ECO:0000256" key="6">
    <source>
        <dbReference type="SAM" id="Phobius"/>
    </source>
</evidence>
<comment type="similarity">
    <text evidence="2">Belongs to the purine-cytosine permease (2.A.39) family.</text>
</comment>
<evidence type="ECO:0000313" key="8">
    <source>
        <dbReference type="Proteomes" id="UP001066455"/>
    </source>
</evidence>
<evidence type="ECO:0000256" key="3">
    <source>
        <dbReference type="ARBA" id="ARBA00022692"/>
    </source>
</evidence>
<keyword evidence="5 6" id="KW-0472">Membrane</keyword>
<comment type="caution">
    <text evidence="7">The sequence shown here is derived from an EMBL/GenBank/DDBJ whole genome shotgun (WGS) entry which is preliminary data.</text>
</comment>
<gene>
    <name evidence="7" type="ORF">MOE73_03030</name>
</gene>